<evidence type="ECO:0000313" key="2">
    <source>
        <dbReference type="EMBL" id="TNN37199.1"/>
    </source>
</evidence>
<sequence>MKRKKPNDTNEESEMRESDSRKRCQRDNNKKRGGGGYVKKISSSYRSTHVVGVSQIYYDMPTTCGRHQYYMVRGRNLMSLVMS</sequence>
<accession>A0A4Z2F7M1</accession>
<dbReference type="AlphaFoldDB" id="A0A4Z2F7M1"/>
<dbReference type="EMBL" id="SRLO01001520">
    <property type="protein sequence ID" value="TNN37199.1"/>
    <property type="molecule type" value="Genomic_DNA"/>
</dbReference>
<dbReference type="Proteomes" id="UP000314294">
    <property type="component" value="Unassembled WGS sequence"/>
</dbReference>
<evidence type="ECO:0000256" key="1">
    <source>
        <dbReference type="SAM" id="MobiDB-lite"/>
    </source>
</evidence>
<proteinExistence type="predicted"/>
<gene>
    <name evidence="2" type="ORF">EYF80_052636</name>
</gene>
<feature type="compositionally biased region" description="Basic and acidic residues" evidence="1">
    <location>
        <begin position="13"/>
        <end position="30"/>
    </location>
</feature>
<name>A0A4Z2F7M1_9TELE</name>
<comment type="caution">
    <text evidence="2">The sequence shown here is derived from an EMBL/GenBank/DDBJ whole genome shotgun (WGS) entry which is preliminary data.</text>
</comment>
<reference evidence="2 3" key="1">
    <citation type="submission" date="2019-03" db="EMBL/GenBank/DDBJ databases">
        <title>First draft genome of Liparis tanakae, snailfish: a comprehensive survey of snailfish specific genes.</title>
        <authorList>
            <person name="Kim W."/>
            <person name="Song I."/>
            <person name="Jeong J.-H."/>
            <person name="Kim D."/>
            <person name="Kim S."/>
            <person name="Ryu S."/>
            <person name="Song J.Y."/>
            <person name="Lee S.K."/>
        </authorList>
    </citation>
    <scope>NUCLEOTIDE SEQUENCE [LARGE SCALE GENOMIC DNA]</scope>
    <source>
        <tissue evidence="2">Muscle</tissue>
    </source>
</reference>
<organism evidence="2 3">
    <name type="scientific">Liparis tanakae</name>
    <name type="common">Tanaka's snailfish</name>
    <dbReference type="NCBI Taxonomy" id="230148"/>
    <lineage>
        <taxon>Eukaryota</taxon>
        <taxon>Metazoa</taxon>
        <taxon>Chordata</taxon>
        <taxon>Craniata</taxon>
        <taxon>Vertebrata</taxon>
        <taxon>Euteleostomi</taxon>
        <taxon>Actinopterygii</taxon>
        <taxon>Neopterygii</taxon>
        <taxon>Teleostei</taxon>
        <taxon>Neoteleostei</taxon>
        <taxon>Acanthomorphata</taxon>
        <taxon>Eupercaria</taxon>
        <taxon>Perciformes</taxon>
        <taxon>Cottioidei</taxon>
        <taxon>Cottales</taxon>
        <taxon>Liparidae</taxon>
        <taxon>Liparis</taxon>
    </lineage>
</organism>
<protein>
    <submittedName>
        <fullName evidence="2">Uncharacterized protein</fullName>
    </submittedName>
</protein>
<evidence type="ECO:0000313" key="3">
    <source>
        <dbReference type="Proteomes" id="UP000314294"/>
    </source>
</evidence>
<keyword evidence="3" id="KW-1185">Reference proteome</keyword>
<feature type="region of interest" description="Disordered" evidence="1">
    <location>
        <begin position="1"/>
        <end position="40"/>
    </location>
</feature>